<feature type="domain" description="EGF-like" evidence="3">
    <location>
        <begin position="131"/>
        <end position="166"/>
    </location>
</feature>
<feature type="disulfide bond" evidence="2">
    <location>
        <begin position="53"/>
        <end position="62"/>
    </location>
</feature>
<dbReference type="Pfam" id="PF00008">
    <property type="entry name" value="EGF"/>
    <property type="match status" value="2"/>
</dbReference>
<dbReference type="CDD" id="cd00054">
    <property type="entry name" value="EGF_CA"/>
    <property type="match status" value="1"/>
</dbReference>
<dbReference type="Pfam" id="PF00095">
    <property type="entry name" value="WAP"/>
    <property type="match status" value="2"/>
</dbReference>
<name>A0AAE1A3V9_9GAST</name>
<dbReference type="EMBL" id="JAWDGP010002774">
    <property type="protein sequence ID" value="KAK3779996.1"/>
    <property type="molecule type" value="Genomic_DNA"/>
</dbReference>
<evidence type="ECO:0000313" key="5">
    <source>
        <dbReference type="EMBL" id="KAK3779996.1"/>
    </source>
</evidence>
<gene>
    <name evidence="5" type="ORF">RRG08_028422</name>
</gene>
<keyword evidence="2" id="KW-0245">EGF-like domain</keyword>
<dbReference type="SMART" id="SM00179">
    <property type="entry name" value="EGF_CA"/>
    <property type="match status" value="2"/>
</dbReference>
<dbReference type="InterPro" id="IPR008197">
    <property type="entry name" value="WAP_dom"/>
</dbReference>
<keyword evidence="6" id="KW-1185">Reference proteome</keyword>
<sequence length="389" mass="41167">MDHQGDKTCALSPQASVKPGVPYLEGREDACSGFICLNGGQCVSTSGQAACVCLNGYTGIMCQTVISALVKEGTCSSLPADASGNCPGYLCSNDAVCPGTQKCCQTDCSTRVCAAPVTILEQSLAQTDSANPSVCDGYCLNNGVCKETSGLATCTCTDGFTGDRCDVVQPTEKAGACPYLPANLRGQCPGTACSSDSVCLGAQKCCPTVCSTKVCAESVADASRCDTMKCPTGSTCFVVRSSADTPGQATCVLDADRTCWASGFTKAHVIPSQGQPGQMHTIPCGMSIWFGQACPRGTRCSQSTFAFPGICCINRLATNRFQNTYWARRLHIYRREAGDDPCGRCLPNQRCVKPLPLHRRDKVIKLRVKEIGRGLDFDAIHPIQVARFQ</sequence>
<dbReference type="SMART" id="SM00217">
    <property type="entry name" value="WAP"/>
    <property type="match status" value="2"/>
</dbReference>
<dbReference type="InterPro" id="IPR001881">
    <property type="entry name" value="EGF-like_Ca-bd_dom"/>
</dbReference>
<dbReference type="PROSITE" id="PS51390">
    <property type="entry name" value="WAP"/>
    <property type="match status" value="2"/>
</dbReference>
<dbReference type="GO" id="GO:0030414">
    <property type="term" value="F:peptidase inhibitor activity"/>
    <property type="evidence" value="ECO:0007669"/>
    <property type="project" value="InterPro"/>
</dbReference>
<dbReference type="InterPro" id="IPR000742">
    <property type="entry name" value="EGF"/>
</dbReference>
<reference evidence="5" key="1">
    <citation type="journal article" date="2023" name="G3 (Bethesda)">
        <title>A reference genome for the long-term kleptoplast-retaining sea slug Elysia crispata morphotype clarki.</title>
        <authorList>
            <person name="Eastman K.E."/>
            <person name="Pendleton A.L."/>
            <person name="Shaikh M.A."/>
            <person name="Suttiyut T."/>
            <person name="Ogas R."/>
            <person name="Tomko P."/>
            <person name="Gavelis G."/>
            <person name="Widhalm J.R."/>
            <person name="Wisecaver J.H."/>
        </authorList>
    </citation>
    <scope>NUCLEOTIDE SEQUENCE</scope>
    <source>
        <strain evidence="5">ECLA1</strain>
    </source>
</reference>
<dbReference type="Gene3D" id="2.10.25.10">
    <property type="entry name" value="Laminin"/>
    <property type="match status" value="2"/>
</dbReference>
<dbReference type="GO" id="GO:0005576">
    <property type="term" value="C:extracellular region"/>
    <property type="evidence" value="ECO:0007669"/>
    <property type="project" value="InterPro"/>
</dbReference>
<proteinExistence type="predicted"/>
<comment type="caution">
    <text evidence="2">Lacks conserved residue(s) required for the propagation of feature annotation.</text>
</comment>
<dbReference type="InterPro" id="IPR036645">
    <property type="entry name" value="Elafin-like_sf"/>
</dbReference>
<evidence type="ECO:0000259" key="4">
    <source>
        <dbReference type="PROSITE" id="PS51390"/>
    </source>
</evidence>
<accession>A0AAE1A3V9</accession>
<dbReference type="PROSITE" id="PS00022">
    <property type="entry name" value="EGF_1"/>
    <property type="match status" value="2"/>
</dbReference>
<feature type="domain" description="EGF-like" evidence="3">
    <location>
        <begin position="27"/>
        <end position="63"/>
    </location>
</feature>
<feature type="disulfide bond" evidence="2">
    <location>
        <begin position="135"/>
        <end position="145"/>
    </location>
</feature>
<evidence type="ECO:0000313" key="6">
    <source>
        <dbReference type="Proteomes" id="UP001283361"/>
    </source>
</evidence>
<feature type="domain" description="WAP" evidence="4">
    <location>
        <begin position="68"/>
        <end position="117"/>
    </location>
</feature>
<organism evidence="5 6">
    <name type="scientific">Elysia crispata</name>
    <name type="common">lettuce slug</name>
    <dbReference type="NCBI Taxonomy" id="231223"/>
    <lineage>
        <taxon>Eukaryota</taxon>
        <taxon>Metazoa</taxon>
        <taxon>Spiralia</taxon>
        <taxon>Lophotrochozoa</taxon>
        <taxon>Mollusca</taxon>
        <taxon>Gastropoda</taxon>
        <taxon>Heterobranchia</taxon>
        <taxon>Euthyneura</taxon>
        <taxon>Panpulmonata</taxon>
        <taxon>Sacoglossa</taxon>
        <taxon>Placobranchoidea</taxon>
        <taxon>Plakobranchidae</taxon>
        <taxon>Elysia</taxon>
    </lineage>
</organism>
<dbReference type="SUPFAM" id="SSF57256">
    <property type="entry name" value="Elafin-like"/>
    <property type="match status" value="2"/>
</dbReference>
<dbReference type="AlphaFoldDB" id="A0AAE1A3V9"/>
<keyword evidence="1 2" id="KW-1015">Disulfide bond</keyword>
<evidence type="ECO:0000256" key="1">
    <source>
        <dbReference type="ARBA" id="ARBA00023157"/>
    </source>
</evidence>
<dbReference type="GO" id="GO:0005509">
    <property type="term" value="F:calcium ion binding"/>
    <property type="evidence" value="ECO:0007669"/>
    <property type="project" value="InterPro"/>
</dbReference>
<protein>
    <submittedName>
        <fullName evidence="5">Uncharacterized protein</fullName>
    </submittedName>
</protein>
<evidence type="ECO:0000256" key="2">
    <source>
        <dbReference type="PROSITE-ProRule" id="PRU00076"/>
    </source>
</evidence>
<dbReference type="Gene3D" id="4.10.75.10">
    <property type="entry name" value="Elafin-like"/>
    <property type="match status" value="2"/>
</dbReference>
<dbReference type="SMART" id="SM00181">
    <property type="entry name" value="EGF"/>
    <property type="match status" value="2"/>
</dbReference>
<evidence type="ECO:0000259" key="3">
    <source>
        <dbReference type="PROSITE" id="PS50026"/>
    </source>
</evidence>
<dbReference type="Proteomes" id="UP001283361">
    <property type="component" value="Unassembled WGS sequence"/>
</dbReference>
<feature type="domain" description="WAP" evidence="4">
    <location>
        <begin position="170"/>
        <end position="219"/>
    </location>
</feature>
<dbReference type="PROSITE" id="PS50026">
    <property type="entry name" value="EGF_3"/>
    <property type="match status" value="2"/>
</dbReference>
<comment type="caution">
    <text evidence="5">The sequence shown here is derived from an EMBL/GenBank/DDBJ whole genome shotgun (WGS) entry which is preliminary data.</text>
</comment>
<dbReference type="PROSITE" id="PS01186">
    <property type="entry name" value="EGF_2"/>
    <property type="match status" value="2"/>
</dbReference>
<feature type="disulfide bond" evidence="2">
    <location>
        <begin position="156"/>
        <end position="165"/>
    </location>
</feature>
<dbReference type="SUPFAM" id="SSF57196">
    <property type="entry name" value="EGF/Laminin"/>
    <property type="match status" value="2"/>
</dbReference>